<evidence type="ECO:0000256" key="1">
    <source>
        <dbReference type="ARBA" id="ARBA00022737"/>
    </source>
</evidence>
<organism evidence="3 4">
    <name type="scientific">Pseudocohnilembus persalinus</name>
    <name type="common">Ciliate</name>
    <dbReference type="NCBI Taxonomy" id="266149"/>
    <lineage>
        <taxon>Eukaryota</taxon>
        <taxon>Sar</taxon>
        <taxon>Alveolata</taxon>
        <taxon>Ciliophora</taxon>
        <taxon>Intramacronucleata</taxon>
        <taxon>Oligohymenophorea</taxon>
        <taxon>Scuticociliatia</taxon>
        <taxon>Philasterida</taxon>
        <taxon>Pseudocohnilembidae</taxon>
        <taxon>Pseudocohnilembus</taxon>
    </lineage>
</organism>
<dbReference type="InParanoid" id="A0A0V0R843"/>
<comment type="caution">
    <text evidence="3">The sequence shown here is derived from an EMBL/GenBank/DDBJ whole genome shotgun (WGS) entry which is preliminary data.</text>
</comment>
<evidence type="ECO:0000313" key="3">
    <source>
        <dbReference type="EMBL" id="KRX10663.1"/>
    </source>
</evidence>
<keyword evidence="4" id="KW-1185">Reference proteome</keyword>
<feature type="domain" description="Rhodanese" evidence="2">
    <location>
        <begin position="135"/>
        <end position="262"/>
    </location>
</feature>
<gene>
    <name evidence="3" type="ORF">PPERSA_05483</name>
</gene>
<dbReference type="FunCoup" id="A0A0V0R843">
    <property type="interactions" value="57"/>
</dbReference>
<dbReference type="InterPro" id="IPR051126">
    <property type="entry name" value="Thiosulfate_sulfurtransferase"/>
</dbReference>
<dbReference type="InterPro" id="IPR001763">
    <property type="entry name" value="Rhodanese-like_dom"/>
</dbReference>
<dbReference type="Gene3D" id="3.40.250.10">
    <property type="entry name" value="Rhodanese-like domain"/>
    <property type="match status" value="1"/>
</dbReference>
<dbReference type="SMART" id="SM00450">
    <property type="entry name" value="RHOD"/>
    <property type="match status" value="1"/>
</dbReference>
<sequence length="264" mass="31809">MELEKFDKNKQILIYEFENKGYYQIEVFYFLMKCLGYKYVGILEGGLENFKKKLILNDQKNKEIQKNLNKLISLDILKKKEIQEEQENLDNFRDNSYEDIVINDDNIKQFYEDIKGVCEIVEQKQQQNNKQIQKKDKNYILIDVRNEYEYMTDKIPGAINISYQKFFEIQDGKYYLKSEEQIKQILLNGNKEFFEKIFRNKREIEDKNENNKKQIILYCQSGFRSSVAFTVLQSLFQKSQISENVLVKNYFGSYQEWEMNIGMI</sequence>
<dbReference type="InterPro" id="IPR036873">
    <property type="entry name" value="Rhodanese-like_dom_sf"/>
</dbReference>
<name>A0A0V0R843_PSEPJ</name>
<accession>A0A0V0R843</accession>
<reference evidence="3 4" key="1">
    <citation type="journal article" date="2015" name="Sci. Rep.">
        <title>Genome of the facultative scuticociliatosis pathogen Pseudocohnilembus persalinus provides insight into its virulence through horizontal gene transfer.</title>
        <authorList>
            <person name="Xiong J."/>
            <person name="Wang G."/>
            <person name="Cheng J."/>
            <person name="Tian M."/>
            <person name="Pan X."/>
            <person name="Warren A."/>
            <person name="Jiang C."/>
            <person name="Yuan D."/>
            <person name="Miao W."/>
        </authorList>
    </citation>
    <scope>NUCLEOTIDE SEQUENCE [LARGE SCALE GENOMIC DNA]</scope>
    <source>
        <strain evidence="3">36N120E</strain>
    </source>
</reference>
<dbReference type="EMBL" id="LDAU01000025">
    <property type="protein sequence ID" value="KRX10663.1"/>
    <property type="molecule type" value="Genomic_DNA"/>
</dbReference>
<protein>
    <submittedName>
        <fullName evidence="3">Rhodanese-like domain</fullName>
    </submittedName>
</protein>
<dbReference type="PROSITE" id="PS50206">
    <property type="entry name" value="RHODANESE_3"/>
    <property type="match status" value="1"/>
</dbReference>
<dbReference type="SUPFAM" id="SSF52821">
    <property type="entry name" value="Rhodanese/Cell cycle control phosphatase"/>
    <property type="match status" value="1"/>
</dbReference>
<evidence type="ECO:0000313" key="4">
    <source>
        <dbReference type="Proteomes" id="UP000054937"/>
    </source>
</evidence>
<dbReference type="Proteomes" id="UP000054937">
    <property type="component" value="Unassembled WGS sequence"/>
</dbReference>
<dbReference type="PANTHER" id="PTHR43855:SF1">
    <property type="entry name" value="THIOSULFATE SULFURTRANSFERASE"/>
    <property type="match status" value="1"/>
</dbReference>
<dbReference type="Pfam" id="PF00581">
    <property type="entry name" value="Rhodanese"/>
    <property type="match status" value="1"/>
</dbReference>
<proteinExistence type="predicted"/>
<evidence type="ECO:0000259" key="2">
    <source>
        <dbReference type="PROSITE" id="PS50206"/>
    </source>
</evidence>
<dbReference type="OrthoDB" id="566238at2759"/>
<keyword evidence="1" id="KW-0677">Repeat</keyword>
<dbReference type="AlphaFoldDB" id="A0A0V0R843"/>
<dbReference type="PANTHER" id="PTHR43855">
    <property type="entry name" value="THIOSULFATE SULFURTRANSFERASE"/>
    <property type="match status" value="1"/>
</dbReference>